<reference evidence="2 3" key="1">
    <citation type="submission" date="2024-04" db="EMBL/GenBank/DDBJ databases">
        <title>Tritrichomonas musculus Genome.</title>
        <authorList>
            <person name="Alves-Ferreira E."/>
            <person name="Grigg M."/>
            <person name="Lorenzi H."/>
            <person name="Galac M."/>
        </authorList>
    </citation>
    <scope>NUCLEOTIDE SEQUENCE [LARGE SCALE GENOMIC DNA]</scope>
    <source>
        <strain evidence="2 3">EAF2021</strain>
    </source>
</reference>
<protein>
    <submittedName>
        <fullName evidence="2">Uncharacterized protein</fullName>
    </submittedName>
</protein>
<comment type="caution">
    <text evidence="2">The sequence shown here is derived from an EMBL/GenBank/DDBJ whole genome shotgun (WGS) entry which is preliminary data.</text>
</comment>
<accession>A0ABR2JLU3</accession>
<name>A0ABR2JLU3_9EUKA</name>
<proteinExistence type="predicted"/>
<sequence>MKNPHITFDPSAIIQSRRFGSQTVSGITARELLRPNAFIYQPKSSFTISPYDIGNNSFIPSKNLLYENFQNDNSSSNSTIGIDNYDPRNPTAFTEDLTLAAIKNLGIQSSDLFFPTDAILGKINGDKRYFENLLIERALKYKEEVKKERKRIIETASNVYLNQINNPYSDCKNIINSNSQNYFRREQTQRPSTGVKSLKPTDALEKAKLITEKNDDSKKQDFQYEKNNEKQTQIDIFEEKKKRPYIYPHTREENYIRIEDREYDKRKKESLGYFSRPSSRKRTIRSSMSHNYSLRSSNLSVSEQKNSTFLD</sequence>
<organism evidence="2 3">
    <name type="scientific">Tritrichomonas musculus</name>
    <dbReference type="NCBI Taxonomy" id="1915356"/>
    <lineage>
        <taxon>Eukaryota</taxon>
        <taxon>Metamonada</taxon>
        <taxon>Parabasalia</taxon>
        <taxon>Tritrichomonadida</taxon>
        <taxon>Tritrichomonadidae</taxon>
        <taxon>Tritrichomonas</taxon>
    </lineage>
</organism>
<evidence type="ECO:0000256" key="1">
    <source>
        <dbReference type="SAM" id="MobiDB-lite"/>
    </source>
</evidence>
<evidence type="ECO:0000313" key="3">
    <source>
        <dbReference type="Proteomes" id="UP001470230"/>
    </source>
</evidence>
<evidence type="ECO:0000313" key="2">
    <source>
        <dbReference type="EMBL" id="KAK8878212.1"/>
    </source>
</evidence>
<feature type="compositionally biased region" description="Polar residues" evidence="1">
    <location>
        <begin position="285"/>
        <end position="311"/>
    </location>
</feature>
<dbReference type="Proteomes" id="UP001470230">
    <property type="component" value="Unassembled WGS sequence"/>
</dbReference>
<dbReference type="EMBL" id="JAPFFF010000011">
    <property type="protein sequence ID" value="KAK8878212.1"/>
    <property type="molecule type" value="Genomic_DNA"/>
</dbReference>
<feature type="region of interest" description="Disordered" evidence="1">
    <location>
        <begin position="272"/>
        <end position="311"/>
    </location>
</feature>
<keyword evidence="3" id="KW-1185">Reference proteome</keyword>
<gene>
    <name evidence="2" type="ORF">M9Y10_004977</name>
</gene>